<dbReference type="AlphaFoldDB" id="A0A024W5Q2"/>
<protein>
    <submittedName>
        <fullName evidence="1">Uncharacterized protein</fullName>
    </submittedName>
</protein>
<gene>
    <name evidence="1" type="ORF">PFTANZ_03247</name>
</gene>
<dbReference type="Proteomes" id="UP000030708">
    <property type="component" value="Unassembled WGS sequence"/>
</dbReference>
<reference evidence="1 2" key="1">
    <citation type="submission" date="2013-02" db="EMBL/GenBank/DDBJ databases">
        <title>The Genome Annotation of Plasmodium falciparum Tanzania (2000708).</title>
        <authorList>
            <consortium name="The Broad Institute Genome Sequencing Platform"/>
            <consortium name="The Broad Institute Genome Sequencing Center for Infectious Disease"/>
            <person name="Neafsey D."/>
            <person name="Hoffman S."/>
            <person name="Volkman S."/>
            <person name="Rosenthal P."/>
            <person name="Walker B."/>
            <person name="Young S.K."/>
            <person name="Zeng Q."/>
            <person name="Gargeya S."/>
            <person name="Fitzgerald M."/>
            <person name="Haas B."/>
            <person name="Abouelleil A."/>
            <person name="Allen A.W."/>
            <person name="Alvarado L."/>
            <person name="Arachchi H.M."/>
            <person name="Berlin A.M."/>
            <person name="Chapman S.B."/>
            <person name="Gainer-Dewar J."/>
            <person name="Goldberg J."/>
            <person name="Griggs A."/>
            <person name="Gujja S."/>
            <person name="Hansen M."/>
            <person name="Howarth C."/>
            <person name="Imamovic A."/>
            <person name="Ireland A."/>
            <person name="Larimer J."/>
            <person name="McCowan C."/>
            <person name="Murphy C."/>
            <person name="Pearson M."/>
            <person name="Poon T.W."/>
            <person name="Priest M."/>
            <person name="Roberts A."/>
            <person name="Saif S."/>
            <person name="Shea T."/>
            <person name="Sisk P."/>
            <person name="Sykes S."/>
            <person name="Wortman J."/>
            <person name="Nusbaum C."/>
            <person name="Birren B."/>
        </authorList>
    </citation>
    <scope>NUCLEOTIDE SEQUENCE [LARGE SCALE GENOMIC DNA]</scope>
    <source>
        <strain evidence="2">Tanzania (2000708)</strain>
    </source>
</reference>
<accession>A0A024W5Q2</accession>
<evidence type="ECO:0000313" key="2">
    <source>
        <dbReference type="Proteomes" id="UP000030708"/>
    </source>
</evidence>
<evidence type="ECO:0000313" key="1">
    <source>
        <dbReference type="EMBL" id="ETW36022.1"/>
    </source>
</evidence>
<name>A0A024W5Q2_PLAFA</name>
<organism evidence="1 2">
    <name type="scientific">Plasmodium falciparum Tanzania</name>
    <name type="common">2000708</name>
    <dbReference type="NCBI Taxonomy" id="1036725"/>
    <lineage>
        <taxon>Eukaryota</taxon>
        <taxon>Sar</taxon>
        <taxon>Alveolata</taxon>
        <taxon>Apicomplexa</taxon>
        <taxon>Aconoidasida</taxon>
        <taxon>Haemosporida</taxon>
        <taxon>Plasmodiidae</taxon>
        <taxon>Plasmodium</taxon>
        <taxon>Plasmodium (Laverania)</taxon>
    </lineage>
</organism>
<reference evidence="1 2" key="2">
    <citation type="submission" date="2013-02" db="EMBL/GenBank/DDBJ databases">
        <title>The Genome Sequence of Plasmodium falciparum Tanzania (2000708).</title>
        <authorList>
            <consortium name="The Broad Institute Genome Sequencing Platform"/>
            <consortium name="The Broad Institute Genome Sequencing Center for Infectious Disease"/>
            <person name="Neafsey D."/>
            <person name="Cheeseman I."/>
            <person name="Volkman S."/>
            <person name="Adams J."/>
            <person name="Walker B."/>
            <person name="Young S.K."/>
            <person name="Zeng Q."/>
            <person name="Gargeya S."/>
            <person name="Fitzgerald M."/>
            <person name="Haas B."/>
            <person name="Abouelleil A."/>
            <person name="Alvarado L."/>
            <person name="Arachchi H.M."/>
            <person name="Berlin A.M."/>
            <person name="Chapman S.B."/>
            <person name="Dewar J."/>
            <person name="Goldberg J."/>
            <person name="Griggs A."/>
            <person name="Gujja S."/>
            <person name="Hansen M."/>
            <person name="Howarth C."/>
            <person name="Imamovic A."/>
            <person name="Larimer J."/>
            <person name="McCowan C."/>
            <person name="Murphy C."/>
            <person name="Neiman D."/>
            <person name="Pearson M."/>
            <person name="Priest M."/>
            <person name="Roberts A."/>
            <person name="Saif S."/>
            <person name="Shea T."/>
            <person name="Sisk P."/>
            <person name="Sykes S."/>
            <person name="Wortman J."/>
            <person name="Nusbaum C."/>
            <person name="Birren B."/>
        </authorList>
    </citation>
    <scope>NUCLEOTIDE SEQUENCE [LARGE SCALE GENOMIC DNA]</scope>
    <source>
        <strain evidence="2">Tanzania (2000708)</strain>
    </source>
</reference>
<proteinExistence type="predicted"/>
<sequence length="794" mass="94868">MFFSNNIKEINNNGLIFTTVERINIKELLKIAEENEVRKNKKDTIIDYISYLNNKKCLIKLRKLLKSHLINSQIVITNFCDRSYELFNSNYIFENVINNKRSYFIKNLYLSSLFSSDYITYIIKKYDQVMVSYNCKYDNKIYINNNILYLCINDLTKLRLINHKNVYKDKYMLNHIVSIDICNDKENKDAITYKKINHTNKCVNKNITNECININLINKTSIQNENHGNSNNKEKIGGKLREIYENFFTNLYTYPVDLLCIYNNCDENFIRILKSILVNNKSINVQIYPLYIKYHEYSYKLCGALFSKFSKDSEKEEGKIVTHFIYNMSVDAKNNTTINNNYNNYNNNNNYNNYNNYNNNNNNGPYSFMKSQYNNIMPNEINMNQVADIYNDIFSNSSINQHNNNEIIQKCYNVKDNYTNQCLNKFNHELNENHNIYSSRFYNDKNVNNPYVYISKNEMDDKFFYELNMEYIEKEILEKYSCDDHKIKKNENINIKINNNHDVSSFLCNSKNHTNVINLHDIYNNNPNNNNDDKIKKKKKKIHKFNDKKFYVNYNSSSSSDISISLTQNGDYKIINSPKEKKKKKNLKNDHISNEKKKKDEYEYETYKNKKVESVLKFLQNYKNSYYINNQHLLKKECLHDIIDNMKNMKDFYIKQDNSDNEDAKYNNFILYFMEYIGRILLDIKLCCKQNSNMLVKKKKKFYQIQKIIFNNGLIDMKNVHNLSNFLIHTLINKENNNDSKLHYVLTIYGQDNNFINYDRYLQEVSNQTCIHICFFSSKGDVYIMILDTQNRIL</sequence>
<dbReference type="OrthoDB" id="372380at2759"/>
<dbReference type="EMBL" id="KI926440">
    <property type="protein sequence ID" value="ETW36022.1"/>
    <property type="molecule type" value="Genomic_DNA"/>
</dbReference>
<dbReference type="eggNOG" id="ENOG502QX9W">
    <property type="taxonomic scope" value="Eukaryota"/>
</dbReference>